<evidence type="ECO:0000313" key="2">
    <source>
        <dbReference type="EMBL" id="KMZ69714.1"/>
    </source>
</evidence>
<dbReference type="OMA" id="GHEESDC"/>
<keyword evidence="3" id="KW-1185">Reference proteome</keyword>
<gene>
    <name evidence="2" type="ORF">ZOSMA_208G00050</name>
</gene>
<keyword evidence="1" id="KW-0378">Hydrolase</keyword>
<protein>
    <recommendedName>
        <fullName evidence="4">Phosphoglycolate phosphatase</fullName>
    </recommendedName>
</protein>
<dbReference type="Pfam" id="PF13242">
    <property type="entry name" value="Hydrolase_like"/>
    <property type="match status" value="1"/>
</dbReference>
<accession>A0A0K9PL89</accession>
<comment type="caution">
    <text evidence="2">The sequence shown here is derived from an EMBL/GenBank/DDBJ whole genome shotgun (WGS) entry which is preliminary data.</text>
</comment>
<dbReference type="InterPro" id="IPR006349">
    <property type="entry name" value="PGP_euk"/>
</dbReference>
<evidence type="ECO:0000313" key="3">
    <source>
        <dbReference type="Proteomes" id="UP000036987"/>
    </source>
</evidence>
<dbReference type="AlphaFoldDB" id="A0A0K9PL89"/>
<dbReference type="NCBIfam" id="TIGR01460">
    <property type="entry name" value="HAD-SF-IIA"/>
    <property type="match status" value="1"/>
</dbReference>
<name>A0A0K9PL89_ZOSMR</name>
<dbReference type="Proteomes" id="UP000036987">
    <property type="component" value="Unassembled WGS sequence"/>
</dbReference>
<organism evidence="2 3">
    <name type="scientific">Zostera marina</name>
    <name type="common">Eelgrass</name>
    <dbReference type="NCBI Taxonomy" id="29655"/>
    <lineage>
        <taxon>Eukaryota</taxon>
        <taxon>Viridiplantae</taxon>
        <taxon>Streptophyta</taxon>
        <taxon>Embryophyta</taxon>
        <taxon>Tracheophyta</taxon>
        <taxon>Spermatophyta</taxon>
        <taxon>Magnoliopsida</taxon>
        <taxon>Liliopsida</taxon>
        <taxon>Zosteraceae</taxon>
        <taxon>Zostera</taxon>
    </lineage>
</organism>
<dbReference type="GO" id="GO:0016791">
    <property type="term" value="F:phosphatase activity"/>
    <property type="evidence" value="ECO:0007669"/>
    <property type="project" value="InterPro"/>
</dbReference>
<dbReference type="InterPro" id="IPR036412">
    <property type="entry name" value="HAD-like_sf"/>
</dbReference>
<evidence type="ECO:0000256" key="1">
    <source>
        <dbReference type="ARBA" id="ARBA00022801"/>
    </source>
</evidence>
<dbReference type="PANTHER" id="PTHR19288:SF46">
    <property type="entry name" value="HALOACID DEHALOGENASE-LIKE HYDROLASE DOMAIN-CONTAINING PROTEIN 2"/>
    <property type="match status" value="1"/>
</dbReference>
<dbReference type="InterPro" id="IPR006357">
    <property type="entry name" value="HAD-SF_hydro_IIA"/>
</dbReference>
<dbReference type="NCBIfam" id="TIGR01452">
    <property type="entry name" value="PGP_euk"/>
    <property type="match status" value="1"/>
</dbReference>
<dbReference type="InterPro" id="IPR023214">
    <property type="entry name" value="HAD_sf"/>
</dbReference>
<dbReference type="PANTHER" id="PTHR19288">
    <property type="entry name" value="4-NITROPHENYLPHOSPHATASE-RELATED"/>
    <property type="match status" value="1"/>
</dbReference>
<dbReference type="STRING" id="29655.A0A0K9PL89"/>
<evidence type="ECO:0008006" key="4">
    <source>
        <dbReference type="Google" id="ProtNLM"/>
    </source>
</evidence>
<dbReference type="SUPFAM" id="SSF56784">
    <property type="entry name" value="HAD-like"/>
    <property type="match status" value="1"/>
</dbReference>
<dbReference type="Gene3D" id="3.40.50.1000">
    <property type="entry name" value="HAD superfamily/HAD-like"/>
    <property type="match status" value="1"/>
</dbReference>
<dbReference type="EMBL" id="LFYR01000753">
    <property type="protein sequence ID" value="KMZ69714.1"/>
    <property type="molecule type" value="Genomic_DNA"/>
</dbReference>
<sequence>MEHDESVGAVVVGFDRYVNYYKMQYGTLCIRENPGCLFIATNRDAVTHLTETQEWAGGGSMVGAIVGSTQREPLVVGKPSTFMMDYLAKEFGILKSQICMVGDRLDTDILFGQNGGCKTLLVLSGVTSLETLESPNNKIHPDFYTDKLSDLLSLKPATT</sequence>
<reference evidence="3" key="1">
    <citation type="journal article" date="2016" name="Nature">
        <title>The genome of the seagrass Zostera marina reveals angiosperm adaptation to the sea.</title>
        <authorList>
            <person name="Olsen J.L."/>
            <person name="Rouze P."/>
            <person name="Verhelst B."/>
            <person name="Lin Y.-C."/>
            <person name="Bayer T."/>
            <person name="Collen J."/>
            <person name="Dattolo E."/>
            <person name="De Paoli E."/>
            <person name="Dittami S."/>
            <person name="Maumus F."/>
            <person name="Michel G."/>
            <person name="Kersting A."/>
            <person name="Lauritano C."/>
            <person name="Lohaus R."/>
            <person name="Toepel M."/>
            <person name="Tonon T."/>
            <person name="Vanneste K."/>
            <person name="Amirebrahimi M."/>
            <person name="Brakel J."/>
            <person name="Bostroem C."/>
            <person name="Chovatia M."/>
            <person name="Grimwood J."/>
            <person name="Jenkins J.W."/>
            <person name="Jueterbock A."/>
            <person name="Mraz A."/>
            <person name="Stam W.T."/>
            <person name="Tice H."/>
            <person name="Bornberg-Bauer E."/>
            <person name="Green P.J."/>
            <person name="Pearson G.A."/>
            <person name="Procaccini G."/>
            <person name="Duarte C.M."/>
            <person name="Schmutz J."/>
            <person name="Reusch T.B.H."/>
            <person name="Van de Peer Y."/>
        </authorList>
    </citation>
    <scope>NUCLEOTIDE SEQUENCE [LARGE SCALE GENOMIC DNA]</scope>
    <source>
        <strain evidence="3">cv. Finnish</strain>
    </source>
</reference>
<proteinExistence type="predicted"/>
<dbReference type="OrthoDB" id="413953at2759"/>